<dbReference type="InterPro" id="IPR009056">
    <property type="entry name" value="Cyt_c-like_dom"/>
</dbReference>
<evidence type="ECO:0000256" key="5">
    <source>
        <dbReference type="ARBA" id="ARBA00023004"/>
    </source>
</evidence>
<proteinExistence type="predicted"/>
<evidence type="ECO:0000256" key="4">
    <source>
        <dbReference type="ARBA" id="ARBA00022982"/>
    </source>
</evidence>
<reference evidence="10" key="1">
    <citation type="submission" date="2017-05" db="EMBL/GenBank/DDBJ databases">
        <authorList>
            <person name="Lin X."/>
        </authorList>
    </citation>
    <scope>NUCLEOTIDE SEQUENCE [LARGE SCALE GENOMIC DNA]</scope>
    <source>
        <strain evidence="10">JLT2012</strain>
    </source>
</reference>
<dbReference type="Gene3D" id="1.10.760.10">
    <property type="entry name" value="Cytochrome c-like domain"/>
    <property type="match status" value="1"/>
</dbReference>
<evidence type="ECO:0000256" key="2">
    <source>
        <dbReference type="ARBA" id="ARBA00022617"/>
    </source>
</evidence>
<dbReference type="InterPro" id="IPR002327">
    <property type="entry name" value="Cyt_c_1A/1B"/>
</dbReference>
<dbReference type="PRINTS" id="PR00604">
    <property type="entry name" value="CYTCHRMECIAB"/>
</dbReference>
<dbReference type="AlphaFoldDB" id="A0A219B262"/>
<keyword evidence="2 6" id="KW-0349">Heme</keyword>
<evidence type="ECO:0000256" key="7">
    <source>
        <dbReference type="SAM" id="MobiDB-lite"/>
    </source>
</evidence>
<feature type="compositionally biased region" description="Acidic residues" evidence="7">
    <location>
        <begin position="226"/>
        <end position="237"/>
    </location>
</feature>
<keyword evidence="10" id="KW-1185">Reference proteome</keyword>
<keyword evidence="4" id="KW-0249">Electron transport</keyword>
<feature type="region of interest" description="Disordered" evidence="7">
    <location>
        <begin position="173"/>
        <end position="237"/>
    </location>
</feature>
<name>A0A219B262_9SPHN</name>
<dbReference type="OrthoDB" id="9805828at2"/>
<dbReference type="EMBL" id="NFZT01000001">
    <property type="protein sequence ID" value="OWV32405.1"/>
    <property type="molecule type" value="Genomic_DNA"/>
</dbReference>
<comment type="caution">
    <text evidence="9">The sequence shown here is derived from an EMBL/GenBank/DDBJ whole genome shotgun (WGS) entry which is preliminary data.</text>
</comment>
<protein>
    <recommendedName>
        <fullName evidence="8">Cytochrome c domain-containing protein</fullName>
    </recommendedName>
</protein>
<keyword evidence="1" id="KW-0813">Transport</keyword>
<feature type="domain" description="Cytochrome c" evidence="8">
    <location>
        <begin position="69"/>
        <end position="169"/>
    </location>
</feature>
<accession>A0A219B262</accession>
<evidence type="ECO:0000313" key="10">
    <source>
        <dbReference type="Proteomes" id="UP000198462"/>
    </source>
</evidence>
<dbReference type="GO" id="GO:0046872">
    <property type="term" value="F:metal ion binding"/>
    <property type="evidence" value="ECO:0007669"/>
    <property type="project" value="UniProtKB-KW"/>
</dbReference>
<dbReference type="PROSITE" id="PS51007">
    <property type="entry name" value="CYTC"/>
    <property type="match status" value="1"/>
</dbReference>
<dbReference type="Proteomes" id="UP000198462">
    <property type="component" value="Unassembled WGS sequence"/>
</dbReference>
<dbReference type="SUPFAM" id="SSF46626">
    <property type="entry name" value="Cytochrome c"/>
    <property type="match status" value="1"/>
</dbReference>
<evidence type="ECO:0000313" key="9">
    <source>
        <dbReference type="EMBL" id="OWV32405.1"/>
    </source>
</evidence>
<dbReference type="RefSeq" id="WP_088711201.1">
    <property type="nucleotide sequence ID" value="NZ_NFZT01000001.1"/>
</dbReference>
<gene>
    <name evidence="9" type="ORF">B5C34_02350</name>
</gene>
<evidence type="ECO:0000256" key="6">
    <source>
        <dbReference type="PROSITE-ProRule" id="PRU00433"/>
    </source>
</evidence>
<evidence type="ECO:0000256" key="1">
    <source>
        <dbReference type="ARBA" id="ARBA00022448"/>
    </source>
</evidence>
<dbReference type="InterPro" id="IPR036909">
    <property type="entry name" value="Cyt_c-like_dom_sf"/>
</dbReference>
<keyword evidence="5 6" id="KW-0408">Iron</keyword>
<evidence type="ECO:0000259" key="8">
    <source>
        <dbReference type="PROSITE" id="PS51007"/>
    </source>
</evidence>
<dbReference type="Pfam" id="PF00034">
    <property type="entry name" value="Cytochrom_C"/>
    <property type="match status" value="1"/>
</dbReference>
<dbReference type="GO" id="GO:0009055">
    <property type="term" value="F:electron transfer activity"/>
    <property type="evidence" value="ECO:0007669"/>
    <property type="project" value="InterPro"/>
</dbReference>
<dbReference type="PANTHER" id="PTHR11961">
    <property type="entry name" value="CYTOCHROME C"/>
    <property type="match status" value="1"/>
</dbReference>
<sequence length="237" mass="25029">MDSFEWNKIIGWVLAAAIAVLGLSIVSGAAFDTDRPEEMGFFVDVPEEAGAAEDEVDPMVELALAMQQADPARGEAVFKKCATCHTIEQGGANKQGPNLWAVVGRDVGSHAGFAYSSALEEEPGNWDWEKLNAYIESPRSAIPGNVMSFAGLSDVQDRANLFAYLHDMGGQIDLPAPPLPEELAAEDPEGTGPEAAKAEDVPEADLADAQEVPESNIGGPAAENQDTTDADEVSEGE</sequence>
<dbReference type="GO" id="GO:0020037">
    <property type="term" value="F:heme binding"/>
    <property type="evidence" value="ECO:0007669"/>
    <property type="project" value="InterPro"/>
</dbReference>
<organism evidence="9 10">
    <name type="scientific">Pacificimonas flava</name>
    <dbReference type="NCBI Taxonomy" id="1234595"/>
    <lineage>
        <taxon>Bacteria</taxon>
        <taxon>Pseudomonadati</taxon>
        <taxon>Pseudomonadota</taxon>
        <taxon>Alphaproteobacteria</taxon>
        <taxon>Sphingomonadales</taxon>
        <taxon>Sphingosinicellaceae</taxon>
        <taxon>Pacificimonas</taxon>
    </lineage>
</organism>
<evidence type="ECO:0000256" key="3">
    <source>
        <dbReference type="ARBA" id="ARBA00022723"/>
    </source>
</evidence>
<keyword evidence="3 6" id="KW-0479">Metal-binding</keyword>